<organism evidence="1">
    <name type="scientific">Anguilla anguilla</name>
    <name type="common">European freshwater eel</name>
    <name type="synonym">Muraena anguilla</name>
    <dbReference type="NCBI Taxonomy" id="7936"/>
    <lineage>
        <taxon>Eukaryota</taxon>
        <taxon>Metazoa</taxon>
        <taxon>Chordata</taxon>
        <taxon>Craniata</taxon>
        <taxon>Vertebrata</taxon>
        <taxon>Euteleostomi</taxon>
        <taxon>Actinopterygii</taxon>
        <taxon>Neopterygii</taxon>
        <taxon>Teleostei</taxon>
        <taxon>Anguilliformes</taxon>
        <taxon>Anguillidae</taxon>
        <taxon>Anguilla</taxon>
    </lineage>
</organism>
<evidence type="ECO:0000313" key="1">
    <source>
        <dbReference type="EMBL" id="JAH67966.1"/>
    </source>
</evidence>
<proteinExistence type="predicted"/>
<accession>A0A0E9UQE4</accession>
<dbReference type="EMBL" id="GBXM01040611">
    <property type="protein sequence ID" value="JAH67966.1"/>
    <property type="molecule type" value="Transcribed_RNA"/>
</dbReference>
<dbReference type="AlphaFoldDB" id="A0A0E9UQE4"/>
<name>A0A0E9UQE4_ANGAN</name>
<reference evidence="1" key="1">
    <citation type="submission" date="2014-11" db="EMBL/GenBank/DDBJ databases">
        <authorList>
            <person name="Amaro Gonzalez C."/>
        </authorList>
    </citation>
    <scope>NUCLEOTIDE SEQUENCE</scope>
</reference>
<protein>
    <submittedName>
        <fullName evidence="1">Uncharacterized protein</fullName>
    </submittedName>
</protein>
<reference evidence="1" key="2">
    <citation type="journal article" date="2015" name="Fish Shellfish Immunol.">
        <title>Early steps in the European eel (Anguilla anguilla)-Vibrio vulnificus interaction in the gills: Role of the RtxA13 toxin.</title>
        <authorList>
            <person name="Callol A."/>
            <person name="Pajuelo D."/>
            <person name="Ebbesson L."/>
            <person name="Teles M."/>
            <person name="MacKenzie S."/>
            <person name="Amaro C."/>
        </authorList>
    </citation>
    <scope>NUCLEOTIDE SEQUENCE</scope>
</reference>
<sequence length="31" mass="3686">MKSLLFSVKLVLIKMVSCEKHKYNPYHVRHG</sequence>